<dbReference type="Proteomes" id="UP001175227">
    <property type="component" value="Unassembled WGS sequence"/>
</dbReference>
<comment type="caution">
    <text evidence="5">The sequence shown here is derived from an EMBL/GenBank/DDBJ whole genome shotgun (WGS) entry which is preliminary data.</text>
</comment>
<evidence type="ECO:0000313" key="6">
    <source>
        <dbReference type="Proteomes" id="UP001175227"/>
    </source>
</evidence>
<dbReference type="GO" id="GO:0005096">
    <property type="term" value="F:GTPase activator activity"/>
    <property type="evidence" value="ECO:0007669"/>
    <property type="project" value="TreeGrafter"/>
</dbReference>
<gene>
    <name evidence="5" type="ORF">IW261DRAFT_1471281</name>
</gene>
<comment type="similarity">
    <text evidence="1">Belongs to the WD repeat L(2)GL family.</text>
</comment>
<sequence length="1062" mass="116889">MSKFLKRYDVPDLSSDVRDREDWRPAELRSFEFAIEVSALAVDPLSGLLAAGTADGLLLIWGKPGVEIKLSIPERIGAKFVQFSVSTFQIVCLDNTNRLHIWDLSNYGYPQYVCSALFDQTNAMTLSPSHSHAFLVLQSGEIRTYDLTCHRKSSYTIPNMWKLYGDKLASSGMPEVTNAGSSLAIDAVIHPRNLNLLFVAYAGGIVLSDLTQRNTLRVYDLVLPPGAPGGTGYGAQDILTHRRPEVICIAIHPTGHFFAVGYTDGIIAYWAMEDEDQPLMVRTLDSVDVNVVDGHRLEEHLAKPDNQASPPSQREPIFKLSWSSFSDSSDPRGGCTTLTVLGGLWVLHPFYRTSMRDSLVPTRSYFYSSDGTVQDYLLIPRNSPQLSGVFDPMSILILSESMGDTRALEAYEFPPPSFSAQEVVSSDAPEEDKNQNTLDELSATLKSLQMSTDPQRLRLPWPLCSGLLHGRLGIVGRDTYQNLVTGVESLVEGTLSLNGGHAWNDESNDIKSSKFQPNRILITYHQNLSVRFYDMSVQLLIATRPDPIQYDFPTPLPHLTMDLSLLLLDPLISRQISTTTTAPLSIQSVVFASESLESAIVLSTGNVLVFRLQDRPHNVPPYRECEDRELTCLEHLGVSAGYKYAPYAMLSPSKGPATACAMSDIGFLSVAYGDGSLYIIDLRGPKILFYLNPKSKAKNRHSIGLHLSDHASEPIGSLTWTISALESDNHNGVRLIAIRKSGICEVYSISRVNSSWRCGEDFVRVDGVSDPFPEGTFMVDAKTGVHRNATRRGLSDAFNSSSVQWHAYFITAGIKGARCYMDINGSRMGKVDWNSKSGIVQEVKVIEKLGACALVAFTDKQEALVYSIPHLEFINSLPLPLMFSTITVDETGDFIGWKCHSRSDSIRRAVYGTLFDMRRSIPLPDIDLTSTRVPVPAQPQPVSMGPTSFLGSWLAFGNQSISGEQADELLGGPDRPIPQPKTEPTAGASYEGISQGASTLAASASATQSSLYERLTSALNDRGQMLGDLEDRFNSLEEGSRSMAAQAKRLAAEQTAKQWFRF</sequence>
<dbReference type="GO" id="GO:0006887">
    <property type="term" value="P:exocytosis"/>
    <property type="evidence" value="ECO:0007669"/>
    <property type="project" value="UniProtKB-KW"/>
</dbReference>
<evidence type="ECO:0000259" key="4">
    <source>
        <dbReference type="Pfam" id="PF08596"/>
    </source>
</evidence>
<keyword evidence="2" id="KW-0268">Exocytosis</keyword>
<dbReference type="SMART" id="SM00320">
    <property type="entry name" value="WD40"/>
    <property type="match status" value="4"/>
</dbReference>
<dbReference type="Gene3D" id="2.130.10.10">
    <property type="entry name" value="YVTN repeat-like/Quinoprotein amine dehydrogenase"/>
    <property type="match status" value="1"/>
</dbReference>
<evidence type="ECO:0000313" key="5">
    <source>
        <dbReference type="EMBL" id="KAK0481555.1"/>
    </source>
</evidence>
<dbReference type="InterPro" id="IPR001680">
    <property type="entry name" value="WD40_rpt"/>
</dbReference>
<dbReference type="AlphaFoldDB" id="A0AA39PC82"/>
<keyword evidence="6" id="KW-1185">Reference proteome</keyword>
<evidence type="ECO:0000256" key="3">
    <source>
        <dbReference type="SAM" id="MobiDB-lite"/>
    </source>
</evidence>
<dbReference type="GO" id="GO:0045159">
    <property type="term" value="F:myosin II binding"/>
    <property type="evidence" value="ECO:0007669"/>
    <property type="project" value="TreeGrafter"/>
</dbReference>
<organism evidence="5 6">
    <name type="scientific">Armillaria novae-zelandiae</name>
    <dbReference type="NCBI Taxonomy" id="153914"/>
    <lineage>
        <taxon>Eukaryota</taxon>
        <taxon>Fungi</taxon>
        <taxon>Dikarya</taxon>
        <taxon>Basidiomycota</taxon>
        <taxon>Agaricomycotina</taxon>
        <taxon>Agaricomycetes</taxon>
        <taxon>Agaricomycetidae</taxon>
        <taxon>Agaricales</taxon>
        <taxon>Marasmiineae</taxon>
        <taxon>Physalacriaceae</taxon>
        <taxon>Armillaria</taxon>
    </lineage>
</organism>
<proteinExistence type="inferred from homology"/>
<dbReference type="InterPro" id="IPR013905">
    <property type="entry name" value="Lgl_C_dom"/>
</dbReference>
<dbReference type="GO" id="GO:0006893">
    <property type="term" value="P:Golgi to plasma membrane transport"/>
    <property type="evidence" value="ECO:0007669"/>
    <property type="project" value="TreeGrafter"/>
</dbReference>
<accession>A0AA39PC82</accession>
<name>A0AA39PC82_9AGAR</name>
<evidence type="ECO:0000256" key="1">
    <source>
        <dbReference type="ARBA" id="ARBA00008070"/>
    </source>
</evidence>
<reference evidence="5" key="1">
    <citation type="submission" date="2023-06" db="EMBL/GenBank/DDBJ databases">
        <authorList>
            <consortium name="Lawrence Berkeley National Laboratory"/>
            <person name="Ahrendt S."/>
            <person name="Sahu N."/>
            <person name="Indic B."/>
            <person name="Wong-Bajracharya J."/>
            <person name="Merenyi Z."/>
            <person name="Ke H.-M."/>
            <person name="Monk M."/>
            <person name="Kocsube S."/>
            <person name="Drula E."/>
            <person name="Lipzen A."/>
            <person name="Balint B."/>
            <person name="Henrissat B."/>
            <person name="Andreopoulos B."/>
            <person name="Martin F.M."/>
            <person name="Harder C.B."/>
            <person name="Rigling D."/>
            <person name="Ford K.L."/>
            <person name="Foster G.D."/>
            <person name="Pangilinan J."/>
            <person name="Papanicolaou A."/>
            <person name="Barry K."/>
            <person name="LaButti K."/>
            <person name="Viragh M."/>
            <person name="Koriabine M."/>
            <person name="Yan M."/>
            <person name="Riley R."/>
            <person name="Champramary S."/>
            <person name="Plett K.L."/>
            <person name="Tsai I.J."/>
            <person name="Slot J."/>
            <person name="Sipos G."/>
            <person name="Plett J."/>
            <person name="Nagy L.G."/>
            <person name="Grigoriev I.V."/>
        </authorList>
    </citation>
    <scope>NUCLEOTIDE SEQUENCE</scope>
    <source>
        <strain evidence="5">ICMP 16352</strain>
    </source>
</reference>
<dbReference type="InterPro" id="IPR036322">
    <property type="entry name" value="WD40_repeat_dom_sf"/>
</dbReference>
<dbReference type="CDD" id="cd15873">
    <property type="entry name" value="R-SNARE_STXBP5_6"/>
    <property type="match status" value="1"/>
</dbReference>
<dbReference type="InterPro" id="IPR015943">
    <property type="entry name" value="WD40/YVTN_repeat-like_dom_sf"/>
</dbReference>
<feature type="domain" description="Lethal giant larvae (Lgl)-like C-terminal" evidence="4">
    <location>
        <begin position="584"/>
        <end position="978"/>
    </location>
</feature>
<feature type="region of interest" description="Disordered" evidence="3">
    <location>
        <begin position="965"/>
        <end position="990"/>
    </location>
</feature>
<dbReference type="EMBL" id="JAUEPR010000008">
    <property type="protein sequence ID" value="KAK0481555.1"/>
    <property type="molecule type" value="Genomic_DNA"/>
</dbReference>
<dbReference type="Pfam" id="PF08596">
    <property type="entry name" value="Lgl_C"/>
    <property type="match status" value="1"/>
</dbReference>
<dbReference type="PANTHER" id="PTHR10241:SF25">
    <property type="entry name" value="TOMOSYN, ISOFORM C"/>
    <property type="match status" value="1"/>
</dbReference>
<dbReference type="GO" id="GO:0005737">
    <property type="term" value="C:cytoplasm"/>
    <property type="evidence" value="ECO:0007669"/>
    <property type="project" value="TreeGrafter"/>
</dbReference>
<evidence type="ECO:0000256" key="2">
    <source>
        <dbReference type="ARBA" id="ARBA00022483"/>
    </source>
</evidence>
<dbReference type="GO" id="GO:0005886">
    <property type="term" value="C:plasma membrane"/>
    <property type="evidence" value="ECO:0007669"/>
    <property type="project" value="TreeGrafter"/>
</dbReference>
<dbReference type="Pfam" id="PF00400">
    <property type="entry name" value="WD40"/>
    <property type="match status" value="1"/>
</dbReference>
<dbReference type="GO" id="GO:0019905">
    <property type="term" value="F:syntaxin binding"/>
    <property type="evidence" value="ECO:0007669"/>
    <property type="project" value="TreeGrafter"/>
</dbReference>
<protein>
    <submittedName>
        <fullName evidence="5">WD40 containing snare-dependent exocytosis protein</fullName>
    </submittedName>
</protein>
<dbReference type="SUPFAM" id="SSF50978">
    <property type="entry name" value="WD40 repeat-like"/>
    <property type="match status" value="2"/>
</dbReference>
<dbReference type="PANTHER" id="PTHR10241">
    <property type="entry name" value="LETHAL 2 GIANT LARVAE PROTEIN"/>
    <property type="match status" value="1"/>
</dbReference>